<evidence type="ECO:0000313" key="10">
    <source>
        <dbReference type="Proteomes" id="UP000322873"/>
    </source>
</evidence>
<evidence type="ECO:0000256" key="3">
    <source>
        <dbReference type="ARBA" id="ARBA00022989"/>
    </source>
</evidence>
<evidence type="ECO:0000313" key="9">
    <source>
        <dbReference type="EMBL" id="KAA8570252.1"/>
    </source>
</evidence>
<proteinExistence type="inferred from homology"/>
<dbReference type="VEuPathDB" id="FungiDB:MFRU_005g03510"/>
<evidence type="ECO:0000256" key="2">
    <source>
        <dbReference type="ARBA" id="ARBA00022692"/>
    </source>
</evidence>
<evidence type="ECO:0000259" key="8">
    <source>
        <dbReference type="Pfam" id="PF20684"/>
    </source>
</evidence>
<comment type="similarity">
    <text evidence="5">Belongs to the SAT4 family.</text>
</comment>
<evidence type="ECO:0000256" key="6">
    <source>
        <dbReference type="SAM" id="MobiDB-lite"/>
    </source>
</evidence>
<dbReference type="InterPro" id="IPR052337">
    <property type="entry name" value="SAT4-like"/>
</dbReference>
<dbReference type="PANTHER" id="PTHR33048:SF157">
    <property type="entry name" value="INTEGRAL MEMBRANE PROTEIN"/>
    <property type="match status" value="1"/>
</dbReference>
<feature type="transmembrane region" description="Helical" evidence="7">
    <location>
        <begin position="226"/>
        <end position="247"/>
    </location>
</feature>
<feature type="transmembrane region" description="Helical" evidence="7">
    <location>
        <begin position="193"/>
        <end position="214"/>
    </location>
</feature>
<sequence>MSCGQFSAFPLEKSKEDLRAHVRDSEVDALFATPRNDPRLQFRGRVKSRSFCFAGRSTLESLFISFWPPQYHSCSSIQLKMSGSTAGPPEIDDLVATFHPVTPSSIIAVGAVMPSLALIAVSLRFYVKVKKRTVGLDDWLILVALVICCALGITLIVGSAVKALGQPTPLGDGPLGFFHVLNDAIVTTEKIKYAFNLLQMIAFGAVKLSVLFFYRRIFRGKIFDIASWTMIGVVLVWTFGFFFTMMFECRTEFWAFWSTLSDLLTHCLDDVKFQRVLSISDVVSDILILLIPIPIIWQLNLSIERKVAVCGVFLMGSLAVAFGIVRLVVYDKRLGDAFAGSQGILLLSTWFYWSLIEMGMAIVAACLPTLRPLFGSLGTFSNLTEAIRSLFSMRSLSSQGSSRLTGRRKPQDGSRKLKDQPNLSEEQLGADRLGEQYSMQDVRQNGILKSDSYSVTVV</sequence>
<feature type="compositionally biased region" description="Basic and acidic residues" evidence="6">
    <location>
        <begin position="409"/>
        <end position="419"/>
    </location>
</feature>
<feature type="transmembrane region" description="Helical" evidence="7">
    <location>
        <begin position="350"/>
        <end position="370"/>
    </location>
</feature>
<feature type="transmembrane region" description="Helical" evidence="7">
    <location>
        <begin position="106"/>
        <end position="127"/>
    </location>
</feature>
<dbReference type="EMBL" id="VICG01000007">
    <property type="protein sequence ID" value="KAA8570252.1"/>
    <property type="molecule type" value="Genomic_DNA"/>
</dbReference>
<protein>
    <recommendedName>
        <fullName evidence="8">Rhodopsin domain-containing protein</fullName>
    </recommendedName>
</protein>
<keyword evidence="2 7" id="KW-0812">Transmembrane</keyword>
<feature type="transmembrane region" description="Helical" evidence="7">
    <location>
        <begin position="282"/>
        <end position="300"/>
    </location>
</feature>
<feature type="domain" description="Rhodopsin" evidence="8">
    <location>
        <begin position="123"/>
        <end position="374"/>
    </location>
</feature>
<dbReference type="AlphaFoldDB" id="A0A5M9JR35"/>
<keyword evidence="10" id="KW-1185">Reference proteome</keyword>
<dbReference type="PANTHER" id="PTHR33048">
    <property type="entry name" value="PTH11-LIKE INTEGRAL MEMBRANE PROTEIN (AFU_ORTHOLOGUE AFUA_5G11245)"/>
    <property type="match status" value="1"/>
</dbReference>
<comment type="caution">
    <text evidence="9">The sequence shown here is derived from an EMBL/GenBank/DDBJ whole genome shotgun (WGS) entry which is preliminary data.</text>
</comment>
<keyword evidence="3 7" id="KW-1133">Transmembrane helix</keyword>
<feature type="region of interest" description="Disordered" evidence="6">
    <location>
        <begin position="400"/>
        <end position="425"/>
    </location>
</feature>
<evidence type="ECO:0000256" key="5">
    <source>
        <dbReference type="ARBA" id="ARBA00038359"/>
    </source>
</evidence>
<reference evidence="9 10" key="1">
    <citation type="submission" date="2019-06" db="EMBL/GenBank/DDBJ databases">
        <title>Genome Sequence of the Brown Rot Fungal Pathogen Monilinia fructicola.</title>
        <authorList>
            <person name="De Miccolis Angelini R.M."/>
            <person name="Landi L."/>
            <person name="Abate D."/>
            <person name="Pollastro S."/>
            <person name="Romanazzi G."/>
            <person name="Faretra F."/>
        </authorList>
    </citation>
    <scope>NUCLEOTIDE SEQUENCE [LARGE SCALE GENOMIC DNA]</scope>
    <source>
        <strain evidence="9 10">Mfrc123</strain>
    </source>
</reference>
<dbReference type="Pfam" id="PF20684">
    <property type="entry name" value="Fung_rhodopsin"/>
    <property type="match status" value="1"/>
</dbReference>
<evidence type="ECO:0000256" key="4">
    <source>
        <dbReference type="ARBA" id="ARBA00023136"/>
    </source>
</evidence>
<feature type="transmembrane region" description="Helical" evidence="7">
    <location>
        <begin position="139"/>
        <end position="161"/>
    </location>
</feature>
<evidence type="ECO:0000256" key="1">
    <source>
        <dbReference type="ARBA" id="ARBA00004141"/>
    </source>
</evidence>
<feature type="transmembrane region" description="Helical" evidence="7">
    <location>
        <begin position="307"/>
        <end position="330"/>
    </location>
</feature>
<dbReference type="GO" id="GO:0016020">
    <property type="term" value="C:membrane"/>
    <property type="evidence" value="ECO:0007669"/>
    <property type="project" value="UniProtKB-SubCell"/>
</dbReference>
<evidence type="ECO:0000256" key="7">
    <source>
        <dbReference type="SAM" id="Phobius"/>
    </source>
</evidence>
<gene>
    <name evidence="9" type="ORF">EYC84_002565</name>
</gene>
<dbReference type="InterPro" id="IPR049326">
    <property type="entry name" value="Rhodopsin_dom_fungi"/>
</dbReference>
<organism evidence="9 10">
    <name type="scientific">Monilinia fructicola</name>
    <name type="common">Brown rot fungus</name>
    <name type="synonym">Ciboria fructicola</name>
    <dbReference type="NCBI Taxonomy" id="38448"/>
    <lineage>
        <taxon>Eukaryota</taxon>
        <taxon>Fungi</taxon>
        <taxon>Dikarya</taxon>
        <taxon>Ascomycota</taxon>
        <taxon>Pezizomycotina</taxon>
        <taxon>Leotiomycetes</taxon>
        <taxon>Helotiales</taxon>
        <taxon>Sclerotiniaceae</taxon>
        <taxon>Monilinia</taxon>
    </lineage>
</organism>
<keyword evidence="4 7" id="KW-0472">Membrane</keyword>
<name>A0A5M9JR35_MONFR</name>
<accession>A0A5M9JR35</accession>
<comment type="subcellular location">
    <subcellularLocation>
        <location evidence="1">Membrane</location>
        <topology evidence="1">Multi-pass membrane protein</topology>
    </subcellularLocation>
</comment>
<dbReference type="Proteomes" id="UP000322873">
    <property type="component" value="Unassembled WGS sequence"/>
</dbReference>